<comment type="caution">
    <text evidence="3">The sequence shown here is derived from an EMBL/GenBank/DDBJ whole genome shotgun (WGS) entry which is preliminary data.</text>
</comment>
<dbReference type="OrthoDB" id="9813518at2"/>
<feature type="domain" description="Potassium channel" evidence="2">
    <location>
        <begin position="79"/>
        <end position="141"/>
    </location>
</feature>
<evidence type="ECO:0000313" key="4">
    <source>
        <dbReference type="Proteomes" id="UP000295414"/>
    </source>
</evidence>
<feature type="transmembrane region" description="Helical" evidence="1">
    <location>
        <begin position="123"/>
        <end position="145"/>
    </location>
</feature>
<keyword evidence="1" id="KW-1133">Transmembrane helix</keyword>
<organism evidence="3 4">
    <name type="scientific">Thermomonas haemolytica</name>
    <dbReference type="NCBI Taxonomy" id="141949"/>
    <lineage>
        <taxon>Bacteria</taxon>
        <taxon>Pseudomonadati</taxon>
        <taxon>Pseudomonadota</taxon>
        <taxon>Gammaproteobacteria</taxon>
        <taxon>Lysobacterales</taxon>
        <taxon>Lysobacteraceae</taxon>
        <taxon>Thermomonas</taxon>
    </lineage>
</organism>
<dbReference type="Gene3D" id="1.10.287.70">
    <property type="match status" value="1"/>
</dbReference>
<feature type="transmembrane region" description="Helical" evidence="1">
    <location>
        <begin position="53"/>
        <end position="77"/>
    </location>
</feature>
<evidence type="ECO:0000256" key="1">
    <source>
        <dbReference type="SAM" id="Phobius"/>
    </source>
</evidence>
<protein>
    <submittedName>
        <fullName evidence="3">Ion channel</fullName>
    </submittedName>
</protein>
<keyword evidence="1" id="KW-0472">Membrane</keyword>
<evidence type="ECO:0000313" key="3">
    <source>
        <dbReference type="EMBL" id="TCT24864.1"/>
    </source>
</evidence>
<gene>
    <name evidence="3" type="ORF">EDC34_103208</name>
</gene>
<name>A0A4R3N7R6_9GAMM</name>
<sequence>MIPASPAAGLGGYALAALVAALVTALVILIHYRGLEWLARRFGGRRYRRHRSAMLAIIFALLGLHVLEIACYGVAYWGMDQLPGIGLARGVADISLFDGIYLSAMAYSTVSFGDISPDGALRVMAGMEAIAGLMMIAWSASFTYLEMARLWQGRGDSE</sequence>
<accession>A0A4R3N7R6</accession>
<evidence type="ECO:0000259" key="2">
    <source>
        <dbReference type="Pfam" id="PF07885"/>
    </source>
</evidence>
<dbReference type="AlphaFoldDB" id="A0A4R3N7R6"/>
<reference evidence="3 4" key="1">
    <citation type="submission" date="2019-03" db="EMBL/GenBank/DDBJ databases">
        <title>Genomic Encyclopedia of Type Strains, Phase IV (KMG-IV): sequencing the most valuable type-strain genomes for metagenomic binning, comparative biology and taxonomic classification.</title>
        <authorList>
            <person name="Goeker M."/>
        </authorList>
    </citation>
    <scope>NUCLEOTIDE SEQUENCE [LARGE SCALE GENOMIC DNA]</scope>
    <source>
        <strain evidence="3 4">DSM 13605</strain>
    </source>
</reference>
<dbReference type="Pfam" id="PF07885">
    <property type="entry name" value="Ion_trans_2"/>
    <property type="match status" value="1"/>
</dbReference>
<dbReference type="Proteomes" id="UP000295414">
    <property type="component" value="Unassembled WGS sequence"/>
</dbReference>
<dbReference type="EMBL" id="SMAP01000003">
    <property type="protein sequence ID" value="TCT24864.1"/>
    <property type="molecule type" value="Genomic_DNA"/>
</dbReference>
<feature type="transmembrane region" description="Helical" evidence="1">
    <location>
        <begin position="12"/>
        <end position="32"/>
    </location>
</feature>
<dbReference type="SUPFAM" id="SSF81324">
    <property type="entry name" value="Voltage-gated potassium channels"/>
    <property type="match status" value="1"/>
</dbReference>
<keyword evidence="4" id="KW-1185">Reference proteome</keyword>
<dbReference type="InterPro" id="IPR013099">
    <property type="entry name" value="K_chnl_dom"/>
</dbReference>
<dbReference type="RefSeq" id="WP_114959669.1">
    <property type="nucleotide sequence ID" value="NZ_MSZW01000011.1"/>
</dbReference>
<proteinExistence type="predicted"/>
<keyword evidence="1" id="KW-0812">Transmembrane</keyword>